<evidence type="ECO:0000256" key="2">
    <source>
        <dbReference type="ARBA" id="ARBA00010617"/>
    </source>
</evidence>
<dbReference type="Pfam" id="PF12796">
    <property type="entry name" value="Ank_2"/>
    <property type="match status" value="1"/>
</dbReference>
<dbReference type="PROSITE" id="PS50088">
    <property type="entry name" value="ANK_REPEAT"/>
    <property type="match status" value="3"/>
</dbReference>
<feature type="region of interest" description="Disordered" evidence="7">
    <location>
        <begin position="870"/>
        <end position="909"/>
    </location>
</feature>
<dbReference type="InterPro" id="IPR050121">
    <property type="entry name" value="Cytochrome_P450_monoxygenase"/>
</dbReference>
<dbReference type="InterPro" id="IPR036396">
    <property type="entry name" value="Cyt_P450_sf"/>
</dbReference>
<gene>
    <name evidence="8" type="ORF">QBC34DRAFT_298648</name>
</gene>
<dbReference type="SUPFAM" id="SSF48264">
    <property type="entry name" value="Cytochrome P450"/>
    <property type="match status" value="1"/>
</dbReference>
<feature type="region of interest" description="Disordered" evidence="7">
    <location>
        <begin position="641"/>
        <end position="724"/>
    </location>
</feature>
<dbReference type="GO" id="GO:0016705">
    <property type="term" value="F:oxidoreductase activity, acting on paired donors, with incorporation or reduction of molecular oxygen"/>
    <property type="evidence" value="ECO:0007669"/>
    <property type="project" value="InterPro"/>
</dbReference>
<protein>
    <submittedName>
        <fullName evidence="8">Cytochrome P450 3A9</fullName>
    </submittedName>
</protein>
<name>A0AAV9GLI3_9PEZI</name>
<evidence type="ECO:0000256" key="4">
    <source>
        <dbReference type="ARBA" id="ARBA00022723"/>
    </source>
</evidence>
<dbReference type="SUPFAM" id="SSF48403">
    <property type="entry name" value="Ankyrin repeat"/>
    <property type="match status" value="1"/>
</dbReference>
<dbReference type="EMBL" id="MU865936">
    <property type="protein sequence ID" value="KAK4449674.1"/>
    <property type="molecule type" value="Genomic_DNA"/>
</dbReference>
<feature type="compositionally biased region" description="Acidic residues" evidence="7">
    <location>
        <begin position="683"/>
        <end position="705"/>
    </location>
</feature>
<dbReference type="GO" id="GO:0020037">
    <property type="term" value="F:heme binding"/>
    <property type="evidence" value="ECO:0007669"/>
    <property type="project" value="InterPro"/>
</dbReference>
<keyword evidence="4" id="KW-0479">Metal-binding</keyword>
<dbReference type="InterPro" id="IPR036770">
    <property type="entry name" value="Ankyrin_rpt-contain_sf"/>
</dbReference>
<feature type="compositionally biased region" description="Polar residues" evidence="7">
    <location>
        <begin position="706"/>
        <end position="719"/>
    </location>
</feature>
<dbReference type="PROSITE" id="PS50297">
    <property type="entry name" value="ANK_REP_REGION"/>
    <property type="match status" value="3"/>
</dbReference>
<dbReference type="Gene3D" id="1.25.40.20">
    <property type="entry name" value="Ankyrin repeat-containing domain"/>
    <property type="match status" value="1"/>
</dbReference>
<feature type="repeat" description="ANK" evidence="6">
    <location>
        <begin position="945"/>
        <end position="977"/>
    </location>
</feature>
<feature type="region of interest" description="Disordered" evidence="7">
    <location>
        <begin position="553"/>
        <end position="623"/>
    </location>
</feature>
<dbReference type="GO" id="GO:0004497">
    <property type="term" value="F:monooxygenase activity"/>
    <property type="evidence" value="ECO:0007669"/>
    <property type="project" value="InterPro"/>
</dbReference>
<evidence type="ECO:0000256" key="5">
    <source>
        <dbReference type="ARBA" id="ARBA00023004"/>
    </source>
</evidence>
<evidence type="ECO:0000256" key="1">
    <source>
        <dbReference type="ARBA" id="ARBA00001971"/>
    </source>
</evidence>
<comment type="caution">
    <text evidence="8">The sequence shown here is derived from an EMBL/GenBank/DDBJ whole genome shotgun (WGS) entry which is preliminary data.</text>
</comment>
<keyword evidence="3" id="KW-0349">Heme</keyword>
<reference evidence="8" key="2">
    <citation type="submission" date="2023-05" db="EMBL/GenBank/DDBJ databases">
        <authorList>
            <consortium name="Lawrence Berkeley National Laboratory"/>
            <person name="Steindorff A."/>
            <person name="Hensen N."/>
            <person name="Bonometti L."/>
            <person name="Westerberg I."/>
            <person name="Brannstrom I.O."/>
            <person name="Guillou S."/>
            <person name="Cros-Aarteil S."/>
            <person name="Calhoun S."/>
            <person name="Haridas S."/>
            <person name="Kuo A."/>
            <person name="Mondo S."/>
            <person name="Pangilinan J."/>
            <person name="Riley R."/>
            <person name="Labutti K."/>
            <person name="Andreopoulos B."/>
            <person name="Lipzen A."/>
            <person name="Chen C."/>
            <person name="Yanf M."/>
            <person name="Daum C."/>
            <person name="Ng V."/>
            <person name="Clum A."/>
            <person name="Ohm R."/>
            <person name="Martin F."/>
            <person name="Silar P."/>
            <person name="Natvig D."/>
            <person name="Lalanne C."/>
            <person name="Gautier V."/>
            <person name="Ament-Velasquez S.L."/>
            <person name="Kruys A."/>
            <person name="Hutchinson M.I."/>
            <person name="Powell A.J."/>
            <person name="Barry K."/>
            <person name="Miller A.N."/>
            <person name="Grigoriev I.V."/>
            <person name="Debuchy R."/>
            <person name="Gladieux P."/>
            <person name="Thoren M.H."/>
            <person name="Johannesson H."/>
        </authorList>
    </citation>
    <scope>NUCLEOTIDE SEQUENCE</scope>
    <source>
        <strain evidence="8">PSN243</strain>
    </source>
</reference>
<dbReference type="InterPro" id="IPR002110">
    <property type="entry name" value="Ankyrin_rpt"/>
</dbReference>
<feature type="repeat" description="ANK" evidence="6">
    <location>
        <begin position="916"/>
        <end position="944"/>
    </location>
</feature>
<dbReference type="Gene3D" id="1.10.630.10">
    <property type="entry name" value="Cytochrome P450"/>
    <property type="match status" value="1"/>
</dbReference>
<feature type="repeat" description="ANK" evidence="6">
    <location>
        <begin position="978"/>
        <end position="1007"/>
    </location>
</feature>
<keyword evidence="9" id="KW-1185">Reference proteome</keyword>
<reference evidence="8" key="1">
    <citation type="journal article" date="2023" name="Mol. Phylogenet. Evol.">
        <title>Genome-scale phylogeny and comparative genomics of the fungal order Sordariales.</title>
        <authorList>
            <person name="Hensen N."/>
            <person name="Bonometti L."/>
            <person name="Westerberg I."/>
            <person name="Brannstrom I.O."/>
            <person name="Guillou S."/>
            <person name="Cros-Aarteil S."/>
            <person name="Calhoun S."/>
            <person name="Haridas S."/>
            <person name="Kuo A."/>
            <person name="Mondo S."/>
            <person name="Pangilinan J."/>
            <person name="Riley R."/>
            <person name="LaButti K."/>
            <person name="Andreopoulos B."/>
            <person name="Lipzen A."/>
            <person name="Chen C."/>
            <person name="Yan M."/>
            <person name="Daum C."/>
            <person name="Ng V."/>
            <person name="Clum A."/>
            <person name="Steindorff A."/>
            <person name="Ohm R.A."/>
            <person name="Martin F."/>
            <person name="Silar P."/>
            <person name="Natvig D.O."/>
            <person name="Lalanne C."/>
            <person name="Gautier V."/>
            <person name="Ament-Velasquez S.L."/>
            <person name="Kruys A."/>
            <person name="Hutchinson M.I."/>
            <person name="Powell A.J."/>
            <person name="Barry K."/>
            <person name="Miller A.N."/>
            <person name="Grigoriev I.V."/>
            <person name="Debuchy R."/>
            <person name="Gladieux P."/>
            <person name="Hiltunen Thoren M."/>
            <person name="Johannesson H."/>
        </authorList>
    </citation>
    <scope>NUCLEOTIDE SEQUENCE</scope>
    <source>
        <strain evidence="8">PSN243</strain>
    </source>
</reference>
<dbReference type="PROSITE" id="PS00086">
    <property type="entry name" value="CYTOCHROME_P450"/>
    <property type="match status" value="1"/>
</dbReference>
<organism evidence="8 9">
    <name type="scientific">Podospora aff. communis PSN243</name>
    <dbReference type="NCBI Taxonomy" id="3040156"/>
    <lineage>
        <taxon>Eukaryota</taxon>
        <taxon>Fungi</taxon>
        <taxon>Dikarya</taxon>
        <taxon>Ascomycota</taxon>
        <taxon>Pezizomycotina</taxon>
        <taxon>Sordariomycetes</taxon>
        <taxon>Sordariomycetidae</taxon>
        <taxon>Sordariales</taxon>
        <taxon>Podosporaceae</taxon>
        <taxon>Podospora</taxon>
    </lineage>
</organism>
<dbReference type="Proteomes" id="UP001321760">
    <property type="component" value="Unassembled WGS sequence"/>
</dbReference>
<sequence length="1007" mass="112154">MALTTYAVGAFAALSLVYYLYRLALPKPFPGIPYQQHAVKSIMGDLPEIKRKAQETGEPSMAMFSVARRLGTPICQLLLTSLVPPVVVLDDAREIEDILVRRNREFDRSPLTVDLFRQPFPHSTIAQYTTPGLKAQKRLWSDVMNADFLRRVVAPNIHLAAADLMELWRLKVARNGSTPFDAIEDFSSAALDAIWVAILGSKLDVVRNDIERFSPASEIREKTPEQIRRLQSATVIRESVEYANNAIDKGHPIETPFPAITFFFMSLSPRYRRFTKLRDAEIRRLMAEACERFQRSGGLGEDGDGEELDTCAMDLVLRREIVMAKKKGLPVPDPSRDPAMLQELLLLLLAGHDSTANTLCWFVKLMAGYQECQATLRRTLQAEFPMGVPDAANKIVDADIPYLDATVEELLRASGTTGIAARRALVDTEILGCRIPRGADVLLNLRVMYSPFEIPESRRSSSSQAAQAKRARGAFDGESGRNLDVYEPRRWLTMGPDGKEAFDAYSLPSLAFGGGPRGCFGELESCRKSTFWGHPSSPSVLRQDEHLSQSVVPTDALPSQLPSSQAPNRPVRRETPVPPPQIPHAYQNQSNQQQQQQQTQQQTQQHTPQHTPQPTYHTAGDTIHPPHIAYQLQALQAHEVLQQSRQGQQQQQQQQQYLPQTPQQHQNGQHGQHGQASAQSQDETMELEEHEYEMESEEDGDEENSMDANNTTTAGSNADGTGEPYVAPLVQPITPLQLPKVRPKLKLGPYDTREEAHNTVQEYAIAQGYCLVQSGCAKQKTPGGKYTPQTEVVRVDLMCDRGGTCKNIGTGKRKRPTHKLGCPTRIKLVCRKREASKWFIDIRCEEHNHDLDPRNMHLIASYRRWRRVQAGGPSTEPLKERHARTRKPKVIPPVPPPKFHQTGGLGEQPPTAPTGPVHMAALKGQAKILQILLDKGADINALDATGRTPLHCAVEGVRMDIVKLLVERGADVTQLDHKGISPLHMAVEKGMEDAVIFFIENGADPNK</sequence>
<comment type="similarity">
    <text evidence="2">Belongs to the cytochrome P450 family.</text>
</comment>
<comment type="cofactor">
    <cofactor evidence="1">
        <name>heme</name>
        <dbReference type="ChEBI" id="CHEBI:30413"/>
    </cofactor>
</comment>
<feature type="compositionally biased region" description="Low complexity" evidence="7">
    <location>
        <begin position="642"/>
        <end position="682"/>
    </location>
</feature>
<dbReference type="Pfam" id="PF00067">
    <property type="entry name" value="p450"/>
    <property type="match status" value="1"/>
</dbReference>
<feature type="region of interest" description="Disordered" evidence="7">
    <location>
        <begin position="458"/>
        <end position="481"/>
    </location>
</feature>
<proteinExistence type="inferred from homology"/>
<evidence type="ECO:0000313" key="8">
    <source>
        <dbReference type="EMBL" id="KAK4449674.1"/>
    </source>
</evidence>
<evidence type="ECO:0000256" key="3">
    <source>
        <dbReference type="ARBA" id="ARBA00022617"/>
    </source>
</evidence>
<dbReference type="PANTHER" id="PTHR24305">
    <property type="entry name" value="CYTOCHROME P450"/>
    <property type="match status" value="1"/>
</dbReference>
<keyword evidence="6" id="KW-0040">ANK repeat</keyword>
<feature type="compositionally biased region" description="Low complexity" evidence="7">
    <location>
        <begin position="592"/>
        <end position="618"/>
    </location>
</feature>
<dbReference type="SMART" id="SM00248">
    <property type="entry name" value="ANK"/>
    <property type="match status" value="3"/>
</dbReference>
<dbReference type="GO" id="GO:0005506">
    <property type="term" value="F:iron ion binding"/>
    <property type="evidence" value="ECO:0007669"/>
    <property type="project" value="InterPro"/>
</dbReference>
<evidence type="ECO:0000256" key="7">
    <source>
        <dbReference type="SAM" id="MobiDB-lite"/>
    </source>
</evidence>
<dbReference type="InterPro" id="IPR017972">
    <property type="entry name" value="Cyt_P450_CS"/>
</dbReference>
<dbReference type="InterPro" id="IPR001128">
    <property type="entry name" value="Cyt_P450"/>
</dbReference>
<accession>A0AAV9GLI3</accession>
<keyword evidence="5" id="KW-0408">Iron</keyword>
<evidence type="ECO:0000313" key="9">
    <source>
        <dbReference type="Proteomes" id="UP001321760"/>
    </source>
</evidence>
<dbReference type="PRINTS" id="PR00385">
    <property type="entry name" value="P450"/>
</dbReference>
<dbReference type="AlphaFoldDB" id="A0AAV9GLI3"/>
<evidence type="ECO:0000256" key="6">
    <source>
        <dbReference type="PROSITE-ProRule" id="PRU00023"/>
    </source>
</evidence>
<dbReference type="PANTHER" id="PTHR24305:SF232">
    <property type="entry name" value="P450, PUTATIVE (EUROFUNG)-RELATED"/>
    <property type="match status" value="1"/>
</dbReference>